<keyword evidence="9 13" id="KW-0675">Receptor</keyword>
<dbReference type="SUPFAM" id="SSF53822">
    <property type="entry name" value="Periplasmic binding protein-like I"/>
    <property type="match status" value="1"/>
</dbReference>
<keyword evidence="3 13" id="KW-0813">Transport</keyword>
<dbReference type="AlphaFoldDB" id="A0AAF0WBR4"/>
<accession>A0AAF0WBR4</accession>
<evidence type="ECO:0000256" key="3">
    <source>
        <dbReference type="ARBA" id="ARBA00022448"/>
    </source>
</evidence>
<keyword evidence="10" id="KW-0325">Glycoprotein</keyword>
<reference evidence="17" key="2">
    <citation type="submission" date="2022-03" db="EMBL/GenBank/DDBJ databases">
        <title>Draft title - Genomic analysis of global carrot germplasm unveils the trajectory of domestication and the origin of high carotenoid orange carrot.</title>
        <authorList>
            <person name="Iorizzo M."/>
            <person name="Ellison S."/>
            <person name="Senalik D."/>
            <person name="Macko-Podgorni A."/>
            <person name="Grzebelus D."/>
            <person name="Bostan H."/>
            <person name="Rolling W."/>
            <person name="Curaba J."/>
            <person name="Simon P."/>
        </authorList>
    </citation>
    <scope>NUCLEOTIDE SEQUENCE</scope>
    <source>
        <tissue evidence="17">Leaf</tissue>
    </source>
</reference>
<evidence type="ECO:0000256" key="8">
    <source>
        <dbReference type="ARBA" id="ARBA00023136"/>
    </source>
</evidence>
<evidence type="ECO:0000256" key="1">
    <source>
        <dbReference type="ARBA" id="ARBA00004141"/>
    </source>
</evidence>
<keyword evidence="18" id="KW-1185">Reference proteome</keyword>
<keyword evidence="4 14" id="KW-0812">Transmembrane</keyword>
<feature type="chain" id="PRO_5042209951" description="Glutamate receptor" evidence="15">
    <location>
        <begin position="23"/>
        <end position="909"/>
    </location>
</feature>
<dbReference type="Gene3D" id="3.40.50.2300">
    <property type="match status" value="2"/>
</dbReference>
<evidence type="ECO:0000256" key="5">
    <source>
        <dbReference type="ARBA" id="ARBA00022729"/>
    </source>
</evidence>
<keyword evidence="8 13" id="KW-0472">Membrane</keyword>
<dbReference type="InterPro" id="IPR019594">
    <property type="entry name" value="Glu/Gly-bd"/>
</dbReference>
<keyword evidence="12 13" id="KW-0407">Ion channel</keyword>
<evidence type="ECO:0000256" key="11">
    <source>
        <dbReference type="ARBA" id="ARBA00023286"/>
    </source>
</evidence>
<evidence type="ECO:0000256" key="2">
    <source>
        <dbReference type="ARBA" id="ARBA00008685"/>
    </source>
</evidence>
<evidence type="ECO:0000256" key="14">
    <source>
        <dbReference type="SAM" id="Phobius"/>
    </source>
</evidence>
<dbReference type="EMBL" id="CP093344">
    <property type="protein sequence ID" value="WOG86674.1"/>
    <property type="molecule type" value="Genomic_DNA"/>
</dbReference>
<evidence type="ECO:0000256" key="4">
    <source>
        <dbReference type="ARBA" id="ARBA00022692"/>
    </source>
</evidence>
<dbReference type="Pfam" id="PF00060">
    <property type="entry name" value="Lig_chan"/>
    <property type="match status" value="1"/>
</dbReference>
<dbReference type="InterPro" id="IPR028082">
    <property type="entry name" value="Peripla_BP_I"/>
</dbReference>
<dbReference type="GO" id="GO:0016020">
    <property type="term" value="C:membrane"/>
    <property type="evidence" value="ECO:0007669"/>
    <property type="project" value="UniProtKB-SubCell"/>
</dbReference>
<sequence length="909" mass="101740">MCFKRCLFFLLPVFFLSFLCDGSTMAAASGKSTTSIGVVIDEDSRVGKEQKIAMKIAVQKLHYSTNHKLTIQFRNISSGNPLQAATAADELIKVEKVQVLVGSPAWQEAAIVADVGNRAQVAVISLAASSVSPKLAHVRWPFLVQMAGNSLKEMESVAAIVHSYSWRKVIVIYEDDAYGDPGALALLSKALVDKGSDIEYRLVLPSYTSLSDPQGFIGDQVAKLSSRKSRVFIILQSSLIIAKHLLTEARKIGLMGMDSVWIVTDSITSVMDYNDYSFVASMEGAIGTKSYYSEETSIFMELKAQFHEFIKSDYPEEDNLVPGVHALRAYDSIMAIYHAVTKLASDESTTKETLLEGILSSNFLGLSGKISFHDGSLLDSSNVRIINVVEQSYKDLGFWSSKGFLKNVNQVKGGGHSMKTLGTVVSWPGNLTRDPKGWAMPSDVKKMKIGVPGRTVYPNFVEAVLADNNSDSVYNFSGFCIDVFAEVVNILKDNYSLPYEFFPFDGTYDDLVFSVSNETYDAVVGDVTILEHRAKFVEFTQPFVESGLSMMVQYKPEPTRAWLFLKPFSRSMWLATLGILFYTMFIVWFFERKSNPDFKGAFRDQLGTTMWFTFSTLFFAQKEKVYSNFTKMVVVVWLFVVLVLTSSYTASLSSMLTVERLRPKIEDIDWLRKTNATVGCDRGSFVKGYLTNVLKLENIEYIGSQDEYSSKFDKGNIAASFIELPYQKFFLKDKCNHYTTVGPTYRFGGFGFAFQKGSPIARDVSEAILTITENGILKGLEEKWFILTTNCSASRNTGSLTIESFWGIYLLSGATSTLCFLIFIAKLLVLRRIKNQNQRNQVTRDIPSEEGNLRKSIAIVSYIHKTSDRISPVRATSFYQREDMDSSKWKVMSPSQALEHGIQLPETKH</sequence>
<dbReference type="Gene3D" id="3.40.190.10">
    <property type="entry name" value="Periplasmic binding protein-like II"/>
    <property type="match status" value="2"/>
</dbReference>
<dbReference type="SUPFAM" id="SSF53850">
    <property type="entry name" value="Periplasmic binding protein-like II"/>
    <property type="match status" value="1"/>
</dbReference>
<keyword evidence="11 13" id="KW-1071">Ligand-gated ion channel</keyword>
<dbReference type="PANTHER" id="PTHR18966">
    <property type="entry name" value="IONOTROPIC GLUTAMATE RECEPTOR"/>
    <property type="match status" value="1"/>
</dbReference>
<comment type="subcellular location">
    <subcellularLocation>
        <location evidence="1">Membrane</location>
        <topology evidence="1">Multi-pass membrane protein</topology>
    </subcellularLocation>
</comment>
<dbReference type="CDD" id="cd13686">
    <property type="entry name" value="GluR_Plant"/>
    <property type="match status" value="1"/>
</dbReference>
<evidence type="ECO:0000256" key="9">
    <source>
        <dbReference type="ARBA" id="ARBA00023170"/>
    </source>
</evidence>
<feature type="domain" description="Ionotropic glutamate receptor C-terminal" evidence="16">
    <location>
        <begin position="448"/>
        <end position="787"/>
    </location>
</feature>
<dbReference type="PIRSF" id="PIRSF037090">
    <property type="entry name" value="Iontro_Glu-like_rcpt_pln"/>
    <property type="match status" value="1"/>
</dbReference>
<organism evidence="17 18">
    <name type="scientific">Daucus carota subsp. sativus</name>
    <name type="common">Carrot</name>
    <dbReference type="NCBI Taxonomy" id="79200"/>
    <lineage>
        <taxon>Eukaryota</taxon>
        <taxon>Viridiplantae</taxon>
        <taxon>Streptophyta</taxon>
        <taxon>Embryophyta</taxon>
        <taxon>Tracheophyta</taxon>
        <taxon>Spermatophyta</taxon>
        <taxon>Magnoliopsida</taxon>
        <taxon>eudicotyledons</taxon>
        <taxon>Gunneridae</taxon>
        <taxon>Pentapetalae</taxon>
        <taxon>asterids</taxon>
        <taxon>campanulids</taxon>
        <taxon>Apiales</taxon>
        <taxon>Apiaceae</taxon>
        <taxon>Apioideae</taxon>
        <taxon>Scandiceae</taxon>
        <taxon>Daucinae</taxon>
        <taxon>Daucus</taxon>
        <taxon>Daucus sect. Daucus</taxon>
    </lineage>
</organism>
<comment type="similarity">
    <text evidence="2 13">Belongs to the glutamate-gated ion channel (TC 1.A.10.1) family.</text>
</comment>
<dbReference type="GO" id="GO:0015276">
    <property type="term" value="F:ligand-gated monoatomic ion channel activity"/>
    <property type="evidence" value="ECO:0007669"/>
    <property type="project" value="InterPro"/>
</dbReference>
<keyword evidence="7 13" id="KW-0406">Ion transport</keyword>
<dbReference type="FunFam" id="3.40.190.10:FF:000054">
    <property type="entry name" value="Glutamate receptor"/>
    <property type="match status" value="1"/>
</dbReference>
<evidence type="ECO:0000313" key="18">
    <source>
        <dbReference type="Proteomes" id="UP000077755"/>
    </source>
</evidence>
<evidence type="ECO:0000256" key="15">
    <source>
        <dbReference type="SAM" id="SignalP"/>
    </source>
</evidence>
<dbReference type="InterPro" id="IPR044440">
    <property type="entry name" value="GABAb_receptor_plant_PBP1"/>
</dbReference>
<dbReference type="SMART" id="SM00079">
    <property type="entry name" value="PBPe"/>
    <property type="match status" value="1"/>
</dbReference>
<evidence type="ECO:0000256" key="6">
    <source>
        <dbReference type="ARBA" id="ARBA00022989"/>
    </source>
</evidence>
<evidence type="ECO:0000256" key="10">
    <source>
        <dbReference type="ARBA" id="ARBA00023180"/>
    </source>
</evidence>
<gene>
    <name evidence="17" type="ORF">DCAR_0205891</name>
</gene>
<dbReference type="InterPro" id="IPR001320">
    <property type="entry name" value="Iontro_rcpt_C"/>
</dbReference>
<feature type="transmembrane region" description="Helical" evidence="14">
    <location>
        <begin position="632"/>
        <end position="650"/>
    </location>
</feature>
<dbReference type="KEGG" id="dcr:108206951"/>
<dbReference type="SMR" id="A0AAF0WBR4"/>
<keyword evidence="5 15" id="KW-0732">Signal</keyword>
<feature type="transmembrane region" description="Helical" evidence="14">
    <location>
        <begin position="572"/>
        <end position="590"/>
    </location>
</feature>
<reference evidence="17" key="1">
    <citation type="journal article" date="2016" name="Nat. Genet.">
        <title>A high-quality carrot genome assembly provides new insights into carotenoid accumulation and asterid genome evolution.</title>
        <authorList>
            <person name="Iorizzo M."/>
            <person name="Ellison S."/>
            <person name="Senalik D."/>
            <person name="Zeng P."/>
            <person name="Satapoomin P."/>
            <person name="Huang J."/>
            <person name="Bowman M."/>
            <person name="Iovene M."/>
            <person name="Sanseverino W."/>
            <person name="Cavagnaro P."/>
            <person name="Yildiz M."/>
            <person name="Macko-Podgorni A."/>
            <person name="Moranska E."/>
            <person name="Grzebelus E."/>
            <person name="Grzebelus D."/>
            <person name="Ashrafi H."/>
            <person name="Zheng Z."/>
            <person name="Cheng S."/>
            <person name="Spooner D."/>
            <person name="Van Deynze A."/>
            <person name="Simon P."/>
        </authorList>
    </citation>
    <scope>NUCLEOTIDE SEQUENCE</scope>
    <source>
        <tissue evidence="17">Leaf</tissue>
    </source>
</reference>
<evidence type="ECO:0000256" key="7">
    <source>
        <dbReference type="ARBA" id="ARBA00023065"/>
    </source>
</evidence>
<dbReference type="FunFam" id="1.10.287.70:FF:000172">
    <property type="entry name" value="Glutamate receptor"/>
    <property type="match status" value="1"/>
</dbReference>
<comment type="function">
    <text evidence="13">Glutamate-gated receptor that probably acts as non-selective cation channel.</text>
</comment>
<evidence type="ECO:0000259" key="16">
    <source>
        <dbReference type="SMART" id="SM00079"/>
    </source>
</evidence>
<dbReference type="InterPro" id="IPR015683">
    <property type="entry name" value="Ionotropic_Glu_rcpt"/>
</dbReference>
<dbReference type="Pfam" id="PF10613">
    <property type="entry name" value="Lig_chan-Glu_bd"/>
    <property type="match status" value="1"/>
</dbReference>
<evidence type="ECO:0000256" key="13">
    <source>
        <dbReference type="PIRNR" id="PIRNR037090"/>
    </source>
</evidence>
<keyword evidence="6 14" id="KW-1133">Transmembrane helix</keyword>
<protein>
    <recommendedName>
        <fullName evidence="13">Glutamate receptor</fullName>
    </recommendedName>
</protein>
<dbReference type="Gene3D" id="1.10.287.70">
    <property type="match status" value="1"/>
</dbReference>
<dbReference type="InterPro" id="IPR017103">
    <property type="entry name" value="Iontropic_Glu_rcpt_pln"/>
</dbReference>
<evidence type="ECO:0000256" key="12">
    <source>
        <dbReference type="ARBA" id="ARBA00023303"/>
    </source>
</evidence>
<evidence type="ECO:0000313" key="17">
    <source>
        <dbReference type="EMBL" id="WOG86674.1"/>
    </source>
</evidence>
<dbReference type="Pfam" id="PF01094">
    <property type="entry name" value="ANF_receptor"/>
    <property type="match status" value="1"/>
</dbReference>
<proteinExistence type="inferred from homology"/>
<dbReference type="InterPro" id="IPR001828">
    <property type="entry name" value="ANF_lig-bd_rcpt"/>
</dbReference>
<dbReference type="Proteomes" id="UP000077755">
    <property type="component" value="Chromosome 2"/>
</dbReference>
<feature type="transmembrane region" description="Helical" evidence="14">
    <location>
        <begin position="806"/>
        <end position="829"/>
    </location>
</feature>
<feature type="signal peptide" evidence="15">
    <location>
        <begin position="1"/>
        <end position="22"/>
    </location>
</feature>
<dbReference type="FunFam" id="3.40.50.2300:FF:000188">
    <property type="entry name" value="Glutamate receptor"/>
    <property type="match status" value="1"/>
</dbReference>
<name>A0AAF0WBR4_DAUCS</name>
<dbReference type="CDD" id="cd19990">
    <property type="entry name" value="PBP1_GABAb_receptor_plant"/>
    <property type="match status" value="1"/>
</dbReference>